<dbReference type="SUPFAM" id="SSF56112">
    <property type="entry name" value="Protein kinase-like (PK-like)"/>
    <property type="match status" value="1"/>
</dbReference>
<keyword evidence="13" id="KW-1133">Transmembrane helix</keyword>
<dbReference type="EC" id="2.7.11.1" evidence="3"/>
<keyword evidence="16" id="KW-0325">Glycoprotein</keyword>
<dbReference type="GO" id="GO:0016020">
    <property type="term" value="C:membrane"/>
    <property type="evidence" value="ECO:0007669"/>
    <property type="project" value="UniProtKB-SubCell"/>
</dbReference>
<evidence type="ECO:0000256" key="14">
    <source>
        <dbReference type="ARBA" id="ARBA00023136"/>
    </source>
</evidence>
<name>A0A9Q0MMT0_9DIPT</name>
<dbReference type="OrthoDB" id="4062651at2759"/>
<evidence type="ECO:0000313" key="23">
    <source>
        <dbReference type="EMBL" id="KAJ6635539.1"/>
    </source>
</evidence>
<dbReference type="GO" id="GO:0004674">
    <property type="term" value="F:protein serine/threonine kinase activity"/>
    <property type="evidence" value="ECO:0007669"/>
    <property type="project" value="UniProtKB-KW"/>
</dbReference>
<dbReference type="PANTHER" id="PTHR47986">
    <property type="entry name" value="OSJNBA0070M12.3 PROTEIN"/>
    <property type="match status" value="1"/>
</dbReference>
<dbReference type="InterPro" id="IPR052422">
    <property type="entry name" value="Auxin_Ser/Thr_Kinase"/>
</dbReference>
<dbReference type="EMBL" id="WJQU01000154">
    <property type="protein sequence ID" value="KAJ6634468.1"/>
    <property type="molecule type" value="Genomic_DNA"/>
</dbReference>
<feature type="region of interest" description="Disordered" evidence="20">
    <location>
        <begin position="1"/>
        <end position="57"/>
    </location>
</feature>
<evidence type="ECO:0000256" key="2">
    <source>
        <dbReference type="ARBA" id="ARBA00008718"/>
    </source>
</evidence>
<keyword evidence="9" id="KW-0677">Repeat</keyword>
<feature type="binding site" evidence="19">
    <location>
        <position position="112"/>
    </location>
    <ligand>
        <name>ATP</name>
        <dbReference type="ChEBI" id="CHEBI:30616"/>
    </ligand>
</feature>
<dbReference type="InterPro" id="IPR017441">
    <property type="entry name" value="Protein_kinase_ATP_BS"/>
</dbReference>
<gene>
    <name evidence="22" type="primary">pll_1</name>
    <name evidence="23" type="synonym">pll_0</name>
    <name evidence="23" type="ORF">Bhyg_14125</name>
    <name evidence="22" type="ORF">Bhyg_16108</name>
</gene>
<evidence type="ECO:0000256" key="18">
    <source>
        <dbReference type="ARBA" id="ARBA00048679"/>
    </source>
</evidence>
<dbReference type="GO" id="GO:0005524">
    <property type="term" value="F:ATP binding"/>
    <property type="evidence" value="ECO:0007669"/>
    <property type="project" value="UniProtKB-UniRule"/>
</dbReference>
<evidence type="ECO:0000256" key="10">
    <source>
        <dbReference type="ARBA" id="ARBA00022741"/>
    </source>
</evidence>
<evidence type="ECO:0000256" key="3">
    <source>
        <dbReference type="ARBA" id="ARBA00012513"/>
    </source>
</evidence>
<keyword evidence="10 19" id="KW-0547">Nucleotide-binding</keyword>
<evidence type="ECO:0000256" key="19">
    <source>
        <dbReference type="PROSITE-ProRule" id="PRU10141"/>
    </source>
</evidence>
<dbReference type="Proteomes" id="UP001151699">
    <property type="component" value="Chromosome C"/>
</dbReference>
<dbReference type="PROSITE" id="PS00107">
    <property type="entry name" value="PROTEIN_KINASE_ATP"/>
    <property type="match status" value="1"/>
</dbReference>
<dbReference type="SMART" id="SM00220">
    <property type="entry name" value="S_TKc"/>
    <property type="match status" value="1"/>
</dbReference>
<evidence type="ECO:0000313" key="24">
    <source>
        <dbReference type="Proteomes" id="UP001151699"/>
    </source>
</evidence>
<protein>
    <recommendedName>
        <fullName evidence="3">non-specific serine/threonine protein kinase</fullName>
        <ecNumber evidence="3">2.7.11.1</ecNumber>
    </recommendedName>
</protein>
<comment type="catalytic activity">
    <reaction evidence="17">
        <text>L-threonyl-[protein] + ATP = O-phospho-L-threonyl-[protein] + ADP + H(+)</text>
        <dbReference type="Rhea" id="RHEA:46608"/>
        <dbReference type="Rhea" id="RHEA-COMP:11060"/>
        <dbReference type="Rhea" id="RHEA-COMP:11605"/>
        <dbReference type="ChEBI" id="CHEBI:15378"/>
        <dbReference type="ChEBI" id="CHEBI:30013"/>
        <dbReference type="ChEBI" id="CHEBI:30616"/>
        <dbReference type="ChEBI" id="CHEBI:61977"/>
        <dbReference type="ChEBI" id="CHEBI:456216"/>
        <dbReference type="EC" id="2.7.11.1"/>
    </reaction>
</comment>
<evidence type="ECO:0000313" key="22">
    <source>
        <dbReference type="EMBL" id="KAJ6634468.1"/>
    </source>
</evidence>
<keyword evidence="24" id="KW-1185">Reference proteome</keyword>
<feature type="non-terminal residue" evidence="22">
    <location>
        <position position="352"/>
    </location>
</feature>
<organism evidence="22 24">
    <name type="scientific">Pseudolycoriella hygida</name>
    <dbReference type="NCBI Taxonomy" id="35572"/>
    <lineage>
        <taxon>Eukaryota</taxon>
        <taxon>Metazoa</taxon>
        <taxon>Ecdysozoa</taxon>
        <taxon>Arthropoda</taxon>
        <taxon>Hexapoda</taxon>
        <taxon>Insecta</taxon>
        <taxon>Pterygota</taxon>
        <taxon>Neoptera</taxon>
        <taxon>Endopterygota</taxon>
        <taxon>Diptera</taxon>
        <taxon>Nematocera</taxon>
        <taxon>Sciaroidea</taxon>
        <taxon>Sciaridae</taxon>
        <taxon>Pseudolycoriella</taxon>
    </lineage>
</organism>
<dbReference type="Gene3D" id="1.10.510.10">
    <property type="entry name" value="Transferase(Phosphotransferase) domain 1"/>
    <property type="match status" value="1"/>
</dbReference>
<keyword evidence="6" id="KW-0808">Transferase</keyword>
<dbReference type="PROSITE" id="PS50011">
    <property type="entry name" value="PROTEIN_KINASE_DOM"/>
    <property type="match status" value="1"/>
</dbReference>
<keyword evidence="7" id="KW-0812">Transmembrane</keyword>
<evidence type="ECO:0000256" key="16">
    <source>
        <dbReference type="ARBA" id="ARBA00023180"/>
    </source>
</evidence>
<dbReference type="FunFam" id="1.10.510.10:FF:000754">
    <property type="entry name" value="Interleukin-1 receptor-associated kinase"/>
    <property type="match status" value="1"/>
</dbReference>
<dbReference type="Pfam" id="PF00069">
    <property type="entry name" value="Pkinase"/>
    <property type="match status" value="1"/>
</dbReference>
<reference evidence="22" key="1">
    <citation type="submission" date="2022-07" db="EMBL/GenBank/DDBJ databases">
        <authorList>
            <person name="Trinca V."/>
            <person name="Uliana J.V.C."/>
            <person name="Torres T.T."/>
            <person name="Ward R.J."/>
            <person name="Monesi N."/>
        </authorList>
    </citation>
    <scope>NUCLEOTIDE SEQUENCE</scope>
    <source>
        <strain evidence="22">HSMRA1968</strain>
        <tissue evidence="22">Whole embryos</tissue>
    </source>
</reference>
<feature type="non-terminal residue" evidence="22">
    <location>
        <position position="1"/>
    </location>
</feature>
<evidence type="ECO:0000256" key="1">
    <source>
        <dbReference type="ARBA" id="ARBA00004167"/>
    </source>
</evidence>
<evidence type="ECO:0000256" key="7">
    <source>
        <dbReference type="ARBA" id="ARBA00022692"/>
    </source>
</evidence>
<evidence type="ECO:0000256" key="13">
    <source>
        <dbReference type="ARBA" id="ARBA00022989"/>
    </source>
</evidence>
<evidence type="ECO:0000259" key="21">
    <source>
        <dbReference type="PROSITE" id="PS50011"/>
    </source>
</evidence>
<dbReference type="InterPro" id="IPR000719">
    <property type="entry name" value="Prot_kinase_dom"/>
</dbReference>
<accession>A0A9Q0MMT0</accession>
<evidence type="ECO:0000256" key="9">
    <source>
        <dbReference type="ARBA" id="ARBA00022737"/>
    </source>
</evidence>
<evidence type="ECO:0000256" key="20">
    <source>
        <dbReference type="SAM" id="MobiDB-lite"/>
    </source>
</evidence>
<evidence type="ECO:0000256" key="15">
    <source>
        <dbReference type="ARBA" id="ARBA00023170"/>
    </source>
</evidence>
<proteinExistence type="inferred from homology"/>
<comment type="catalytic activity">
    <reaction evidence="18">
        <text>L-seryl-[protein] + ATP = O-phospho-L-seryl-[protein] + ADP + H(+)</text>
        <dbReference type="Rhea" id="RHEA:17989"/>
        <dbReference type="Rhea" id="RHEA-COMP:9863"/>
        <dbReference type="Rhea" id="RHEA-COMP:11604"/>
        <dbReference type="ChEBI" id="CHEBI:15378"/>
        <dbReference type="ChEBI" id="CHEBI:29999"/>
        <dbReference type="ChEBI" id="CHEBI:30616"/>
        <dbReference type="ChEBI" id="CHEBI:83421"/>
        <dbReference type="ChEBI" id="CHEBI:456216"/>
        <dbReference type="EC" id="2.7.11.1"/>
    </reaction>
</comment>
<feature type="domain" description="Protein kinase" evidence="21">
    <location>
        <begin position="85"/>
        <end position="352"/>
    </location>
</feature>
<dbReference type="InterPro" id="IPR011009">
    <property type="entry name" value="Kinase-like_dom_sf"/>
</dbReference>
<dbReference type="Gene3D" id="3.30.200.20">
    <property type="entry name" value="Phosphorylase Kinase, domain 1"/>
    <property type="match status" value="1"/>
</dbReference>
<evidence type="ECO:0000256" key="8">
    <source>
        <dbReference type="ARBA" id="ARBA00022729"/>
    </source>
</evidence>
<comment type="caution">
    <text evidence="22">The sequence shown here is derived from an EMBL/GenBank/DDBJ whole genome shotgun (WGS) entry which is preliminary data.</text>
</comment>
<comment type="subcellular location">
    <subcellularLocation>
        <location evidence="1">Membrane</location>
        <topology evidence="1">Single-pass membrane protein</topology>
    </subcellularLocation>
</comment>
<evidence type="ECO:0000256" key="17">
    <source>
        <dbReference type="ARBA" id="ARBA00047899"/>
    </source>
</evidence>
<dbReference type="PANTHER" id="PTHR47986:SF10">
    <property type="entry name" value="RECEPTOR-LIKE KINASE TMK4"/>
    <property type="match status" value="1"/>
</dbReference>
<keyword evidence="8" id="KW-0732">Signal</keyword>
<comment type="similarity">
    <text evidence="2">Belongs to the protein kinase superfamily. TKL Ser/Thr protein kinase family. Pelle subfamily.</text>
</comment>
<evidence type="ECO:0000256" key="11">
    <source>
        <dbReference type="ARBA" id="ARBA00022777"/>
    </source>
</evidence>
<keyword evidence="11 22" id="KW-0418">Kinase</keyword>
<keyword evidence="14" id="KW-0472">Membrane</keyword>
<evidence type="ECO:0000256" key="5">
    <source>
        <dbReference type="ARBA" id="ARBA00022614"/>
    </source>
</evidence>
<sequence>PWTQSDESICSAENAGDSGVRQRTTNQDTMSEKILNGPIQSNENNESDRLMSDKRSHGDKLDVNECAGGIVRIDYEILRDATNNWSDRNLLGKGGFASVYKGMWISTPVAIKRIENRVASTQEMGKIQVQQSLNELRHLNSCRHDNILPLYGISLNGPETCFVCQLMQGGSLEQKLFRRPVDDPPLTWRQRINIARGTARGLQFLHTFQKRPRIHGDIKPGNILLDRECEPKIGDFGLVREGNEDETIVSCAYGTRPYLPHEFLVYKKLTTKVDSFSFGIVLFELSTGLRALDARKKSFLINIIKSNYADDKLLNLIDQTAGNAEDKETIFMTLVDLGMDCTKDNYEERLDM</sequence>
<keyword evidence="15" id="KW-0675">Receptor</keyword>
<keyword evidence="4" id="KW-0723">Serine/threonine-protein kinase</keyword>
<feature type="compositionally biased region" description="Basic and acidic residues" evidence="20">
    <location>
        <begin position="46"/>
        <end position="57"/>
    </location>
</feature>
<evidence type="ECO:0000256" key="12">
    <source>
        <dbReference type="ARBA" id="ARBA00022840"/>
    </source>
</evidence>
<dbReference type="EMBL" id="WJQU01000004">
    <property type="protein sequence ID" value="KAJ6635539.1"/>
    <property type="molecule type" value="Genomic_DNA"/>
</dbReference>
<keyword evidence="5" id="KW-0433">Leucine-rich repeat</keyword>
<evidence type="ECO:0000256" key="6">
    <source>
        <dbReference type="ARBA" id="ARBA00022679"/>
    </source>
</evidence>
<dbReference type="AlphaFoldDB" id="A0A9Q0MMT0"/>
<keyword evidence="12 19" id="KW-0067">ATP-binding</keyword>
<evidence type="ECO:0000256" key="4">
    <source>
        <dbReference type="ARBA" id="ARBA00022527"/>
    </source>
</evidence>